<keyword evidence="1" id="KW-0472">Membrane</keyword>
<feature type="transmembrane region" description="Helical" evidence="1">
    <location>
        <begin position="170"/>
        <end position="191"/>
    </location>
</feature>
<keyword evidence="1" id="KW-0812">Transmembrane</keyword>
<accession>A0A2A9NIG8</accession>
<dbReference type="Pfam" id="PF20151">
    <property type="entry name" value="DUF6533"/>
    <property type="match status" value="1"/>
</dbReference>
<organism evidence="3 4">
    <name type="scientific">Amanita thiersii Skay4041</name>
    <dbReference type="NCBI Taxonomy" id="703135"/>
    <lineage>
        <taxon>Eukaryota</taxon>
        <taxon>Fungi</taxon>
        <taxon>Dikarya</taxon>
        <taxon>Basidiomycota</taxon>
        <taxon>Agaricomycotina</taxon>
        <taxon>Agaricomycetes</taxon>
        <taxon>Agaricomycetidae</taxon>
        <taxon>Agaricales</taxon>
        <taxon>Pluteineae</taxon>
        <taxon>Amanitaceae</taxon>
        <taxon>Amanita</taxon>
    </lineage>
</organism>
<evidence type="ECO:0000259" key="2">
    <source>
        <dbReference type="Pfam" id="PF20151"/>
    </source>
</evidence>
<reference evidence="3 4" key="1">
    <citation type="submission" date="2014-02" db="EMBL/GenBank/DDBJ databases">
        <title>Transposable element dynamics among asymbiotic and ectomycorrhizal Amanita fungi.</title>
        <authorList>
            <consortium name="DOE Joint Genome Institute"/>
            <person name="Hess J."/>
            <person name="Skrede I."/>
            <person name="Wolfe B."/>
            <person name="LaButti K."/>
            <person name="Ohm R.A."/>
            <person name="Grigoriev I.V."/>
            <person name="Pringle A."/>
        </authorList>
    </citation>
    <scope>NUCLEOTIDE SEQUENCE [LARGE SCALE GENOMIC DNA]</scope>
    <source>
        <strain evidence="3 4">SKay4041</strain>
    </source>
</reference>
<name>A0A2A9NIG8_9AGAR</name>
<evidence type="ECO:0000313" key="3">
    <source>
        <dbReference type="EMBL" id="PFH47453.1"/>
    </source>
</evidence>
<feature type="transmembrane region" description="Helical" evidence="1">
    <location>
        <begin position="212"/>
        <end position="238"/>
    </location>
</feature>
<keyword evidence="1" id="KW-1133">Transmembrane helix</keyword>
<feature type="transmembrane region" description="Helical" evidence="1">
    <location>
        <begin position="122"/>
        <end position="143"/>
    </location>
</feature>
<evidence type="ECO:0000313" key="4">
    <source>
        <dbReference type="Proteomes" id="UP000242287"/>
    </source>
</evidence>
<feature type="transmembrane region" description="Helical" evidence="1">
    <location>
        <begin position="20"/>
        <end position="40"/>
    </location>
</feature>
<evidence type="ECO:0000256" key="1">
    <source>
        <dbReference type="SAM" id="Phobius"/>
    </source>
</evidence>
<dbReference type="AlphaFoldDB" id="A0A2A9NIG8"/>
<keyword evidence="4" id="KW-1185">Reference proteome</keyword>
<proteinExistence type="predicted"/>
<feature type="transmembrane region" description="Helical" evidence="1">
    <location>
        <begin position="52"/>
        <end position="74"/>
    </location>
</feature>
<dbReference type="OrthoDB" id="3350812at2759"/>
<gene>
    <name evidence="3" type="ORF">AMATHDRAFT_67702</name>
</gene>
<feature type="domain" description="DUF6533" evidence="2">
    <location>
        <begin position="21"/>
        <end position="66"/>
    </location>
</feature>
<protein>
    <recommendedName>
        <fullName evidence="2">DUF6533 domain-containing protein</fullName>
    </recommendedName>
</protein>
<dbReference type="InterPro" id="IPR045340">
    <property type="entry name" value="DUF6533"/>
</dbReference>
<sequence>MDQQQLSELIFAIGHGRDASYADVASLVLLTFDYLLTLSLEIKYVWFSRWSIIKVLYFVMRYVPFFTMACVVLLDIPGRSPEACKKLMETCCYGVLIAVFAAEAILTLRIWAIYLRNCKMAVLLLVVYFGMTISLFVVLPQLLTSVKFVGLPFVNGPTCFLVAADKRFVIFWFMLAAYDAFQCALLASKAFGAFKHGGSSRLISLVYREGILYYLCIMAMSVVCMILALTSPLVYLHLTTEPTHIIHTSLTARVVLHTRQVTEQCEDASDITIENHLPTSKIIFAHGLKEM</sequence>
<dbReference type="EMBL" id="KZ302110">
    <property type="protein sequence ID" value="PFH47453.1"/>
    <property type="molecule type" value="Genomic_DNA"/>
</dbReference>
<dbReference type="Proteomes" id="UP000242287">
    <property type="component" value="Unassembled WGS sequence"/>
</dbReference>
<feature type="transmembrane region" description="Helical" evidence="1">
    <location>
        <begin position="94"/>
        <end position="115"/>
    </location>
</feature>